<sequence>MNAQQTTRYLQPGWFTHHVFNRSVRSLTRLGVSVAGSRVLRVRGRKSGEWRETAVNLLTLDGERYLISPRGTTQWVRNLRVSHEGELQVGRRVEAFRAAELPDDVKLPVLREYLRKWSWEVGQFFEGIDKNSTDDQVRAITPGFPVFRLT</sequence>
<dbReference type="AlphaFoldDB" id="A0A545ANS8"/>
<dbReference type="InterPro" id="IPR004378">
    <property type="entry name" value="F420H2_quin_Rdtase"/>
</dbReference>
<dbReference type="InterPro" id="IPR012349">
    <property type="entry name" value="Split_barrel_FMN-bd"/>
</dbReference>
<dbReference type="RefSeq" id="WP_142706474.1">
    <property type="nucleotide sequence ID" value="NZ_VIRS01000015.1"/>
</dbReference>
<dbReference type="Proteomes" id="UP000317982">
    <property type="component" value="Unassembled WGS sequence"/>
</dbReference>
<reference evidence="1 2" key="1">
    <citation type="submission" date="2019-07" db="EMBL/GenBank/DDBJ databases">
        <title>Cryptosporangium phraense sp. nov., isolated from plant litter.</title>
        <authorList>
            <person name="Suriyachadkun C."/>
        </authorList>
    </citation>
    <scope>NUCLEOTIDE SEQUENCE [LARGE SCALE GENOMIC DNA]</scope>
    <source>
        <strain evidence="1 2">A-T 5661</strain>
    </source>
</reference>
<organism evidence="1 2">
    <name type="scientific">Cryptosporangium phraense</name>
    <dbReference type="NCBI Taxonomy" id="2593070"/>
    <lineage>
        <taxon>Bacteria</taxon>
        <taxon>Bacillati</taxon>
        <taxon>Actinomycetota</taxon>
        <taxon>Actinomycetes</taxon>
        <taxon>Cryptosporangiales</taxon>
        <taxon>Cryptosporangiaceae</taxon>
        <taxon>Cryptosporangium</taxon>
    </lineage>
</organism>
<dbReference type="Gene3D" id="2.30.110.10">
    <property type="entry name" value="Electron Transport, Fmn-binding Protein, Chain A"/>
    <property type="match status" value="1"/>
</dbReference>
<comment type="caution">
    <text evidence="1">The sequence shown here is derived from an EMBL/GenBank/DDBJ whole genome shotgun (WGS) entry which is preliminary data.</text>
</comment>
<dbReference type="EMBL" id="VIRS01000015">
    <property type="protein sequence ID" value="TQS42988.1"/>
    <property type="molecule type" value="Genomic_DNA"/>
</dbReference>
<protein>
    <submittedName>
        <fullName evidence="1">DUF385 domain-containing protein</fullName>
    </submittedName>
</protein>
<keyword evidence="2" id="KW-1185">Reference proteome</keyword>
<dbReference type="InParanoid" id="A0A545ANS8"/>
<dbReference type="OrthoDB" id="5186446at2"/>
<evidence type="ECO:0000313" key="2">
    <source>
        <dbReference type="Proteomes" id="UP000317982"/>
    </source>
</evidence>
<proteinExistence type="predicted"/>
<name>A0A545ANS8_9ACTN</name>
<evidence type="ECO:0000313" key="1">
    <source>
        <dbReference type="EMBL" id="TQS42988.1"/>
    </source>
</evidence>
<dbReference type="Pfam" id="PF04075">
    <property type="entry name" value="F420H2_quin_red"/>
    <property type="match status" value="1"/>
</dbReference>
<gene>
    <name evidence="1" type="ORF">FL583_21355</name>
</gene>
<dbReference type="GO" id="GO:0016491">
    <property type="term" value="F:oxidoreductase activity"/>
    <property type="evidence" value="ECO:0007669"/>
    <property type="project" value="InterPro"/>
</dbReference>
<accession>A0A545ANS8</accession>